<dbReference type="InterPro" id="IPR051094">
    <property type="entry name" value="Diverse_Catalytic_Enzymes"/>
</dbReference>
<dbReference type="NCBIfam" id="TIGR00488">
    <property type="entry name" value="bis(5'-nucleosyl)-tetraphosphatase (symmetrical) YqeK"/>
    <property type="match status" value="1"/>
</dbReference>
<comment type="catalytic activity">
    <reaction evidence="6">
        <text>P(1),P(4)-bis(5'-adenosyl) tetraphosphate + H2O = 2 ADP + 2 H(+)</text>
        <dbReference type="Rhea" id="RHEA:24252"/>
        <dbReference type="ChEBI" id="CHEBI:15377"/>
        <dbReference type="ChEBI" id="CHEBI:15378"/>
        <dbReference type="ChEBI" id="CHEBI:58141"/>
        <dbReference type="ChEBI" id="CHEBI:456216"/>
        <dbReference type="EC" id="3.6.1.41"/>
    </reaction>
</comment>
<dbReference type="CDD" id="cd00077">
    <property type="entry name" value="HDc"/>
    <property type="match status" value="1"/>
</dbReference>
<gene>
    <name evidence="8" type="ORF">ERS852406_02409</name>
</gene>
<dbReference type="SUPFAM" id="SSF109604">
    <property type="entry name" value="HD-domain/PDEase-like"/>
    <property type="match status" value="1"/>
</dbReference>
<reference evidence="8 9" key="1">
    <citation type="submission" date="2015-09" db="EMBL/GenBank/DDBJ databases">
        <authorList>
            <consortium name="Pathogen Informatics"/>
        </authorList>
    </citation>
    <scope>NUCLEOTIDE SEQUENCE [LARGE SCALE GENOMIC DNA]</scope>
    <source>
        <strain evidence="8 9">2789STDY5608849</strain>
    </source>
</reference>
<evidence type="ECO:0000313" key="8">
    <source>
        <dbReference type="EMBL" id="CUO62023.1"/>
    </source>
</evidence>
<evidence type="ECO:0000259" key="7">
    <source>
        <dbReference type="PROSITE" id="PS51831"/>
    </source>
</evidence>
<dbReference type="GO" id="GO:0016779">
    <property type="term" value="F:nucleotidyltransferase activity"/>
    <property type="evidence" value="ECO:0007669"/>
    <property type="project" value="UniProtKB-KW"/>
</dbReference>
<protein>
    <recommendedName>
        <fullName evidence="1">bis(5'-nucleosyl)-tetraphosphatase (symmetrical)</fullName>
        <ecNumber evidence="1">3.6.1.41</ecNumber>
    </recommendedName>
</protein>
<dbReference type="InterPro" id="IPR005249">
    <property type="entry name" value="YqeK"/>
</dbReference>
<dbReference type="GO" id="GO:0046872">
    <property type="term" value="F:metal ion binding"/>
    <property type="evidence" value="ECO:0007669"/>
    <property type="project" value="UniProtKB-KW"/>
</dbReference>
<dbReference type="Gene3D" id="1.10.3210.10">
    <property type="entry name" value="Hypothetical protein af1432"/>
    <property type="match status" value="1"/>
</dbReference>
<dbReference type="GO" id="GO:0008803">
    <property type="term" value="F:bis(5'-nucleosyl)-tetraphosphatase (symmetrical) activity"/>
    <property type="evidence" value="ECO:0007669"/>
    <property type="project" value="UniProtKB-EC"/>
</dbReference>
<dbReference type="InterPro" id="IPR003607">
    <property type="entry name" value="HD/PDEase_dom"/>
</dbReference>
<dbReference type="PROSITE" id="PS51831">
    <property type="entry name" value="HD"/>
    <property type="match status" value="1"/>
</dbReference>
<evidence type="ECO:0000256" key="5">
    <source>
        <dbReference type="ARBA" id="ARBA00023004"/>
    </source>
</evidence>
<organism evidence="8 9">
    <name type="scientific">Fusicatenibacter saccharivorans</name>
    <dbReference type="NCBI Taxonomy" id="1150298"/>
    <lineage>
        <taxon>Bacteria</taxon>
        <taxon>Bacillati</taxon>
        <taxon>Bacillota</taxon>
        <taxon>Clostridia</taxon>
        <taxon>Lachnospirales</taxon>
        <taxon>Lachnospiraceae</taxon>
        <taxon>Fusicatenibacter</taxon>
    </lineage>
</organism>
<dbReference type="EC" id="3.6.1.41" evidence="1"/>
<dbReference type="SMART" id="SM00471">
    <property type="entry name" value="HDc"/>
    <property type="match status" value="1"/>
</dbReference>
<evidence type="ECO:0000256" key="1">
    <source>
        <dbReference type="ARBA" id="ARBA00012506"/>
    </source>
</evidence>
<dbReference type="PANTHER" id="PTHR35795:SF1">
    <property type="entry name" value="BIS(5'-NUCLEOSYL)-TETRAPHOSPHATASE, SYMMETRICAL"/>
    <property type="match status" value="1"/>
</dbReference>
<evidence type="ECO:0000256" key="4">
    <source>
        <dbReference type="ARBA" id="ARBA00022801"/>
    </source>
</evidence>
<feature type="domain" description="HD" evidence="7">
    <location>
        <begin position="21"/>
        <end position="136"/>
    </location>
</feature>
<keyword evidence="5" id="KW-0408">Iron</keyword>
<evidence type="ECO:0000256" key="2">
    <source>
        <dbReference type="ARBA" id="ARBA00022723"/>
    </source>
</evidence>
<dbReference type="EMBL" id="CYYV01000011">
    <property type="protein sequence ID" value="CUO62023.1"/>
    <property type="molecule type" value="Genomic_DNA"/>
</dbReference>
<dbReference type="NCBIfam" id="TIGR00277">
    <property type="entry name" value="HDIG"/>
    <property type="match status" value="1"/>
</dbReference>
<keyword evidence="8" id="KW-0548">Nucleotidyltransferase</keyword>
<keyword evidence="8" id="KW-0808">Transferase</keyword>
<name>A0A174GI05_9FIRM</name>
<dbReference type="Proteomes" id="UP000095706">
    <property type="component" value="Unassembled WGS sequence"/>
</dbReference>
<sequence>MEQYDLWKLDKKLQKEVDEDRYHHTLGVMFTASSMAMVWGEDLEKARVAGLLHDCAKCIPNKKKITMCEKNKIEITEFERNNPFLIHAKLGAFLAKDKYKVEDPEILSAITWHTTGKEDMTLLEKIIYIADYIEPARNKAPHLTRLRKLAFTDIDECMYEILKDSMAYLSENPKTMDPMTEQAYQFYEALHRGRTAKEEA</sequence>
<dbReference type="InterPro" id="IPR006675">
    <property type="entry name" value="HDIG_dom"/>
</dbReference>
<keyword evidence="3" id="KW-0547">Nucleotide-binding</keyword>
<evidence type="ECO:0000256" key="3">
    <source>
        <dbReference type="ARBA" id="ARBA00022741"/>
    </source>
</evidence>
<accession>A0A174GI05</accession>
<proteinExistence type="predicted"/>
<keyword evidence="2" id="KW-0479">Metal-binding</keyword>
<dbReference type="RefSeq" id="WP_055228162.1">
    <property type="nucleotide sequence ID" value="NZ_CYYV01000011.1"/>
</dbReference>
<keyword evidence="4" id="KW-0378">Hydrolase</keyword>
<dbReference type="AlphaFoldDB" id="A0A174GI05"/>
<evidence type="ECO:0000313" key="9">
    <source>
        <dbReference type="Proteomes" id="UP000095706"/>
    </source>
</evidence>
<dbReference type="PANTHER" id="PTHR35795">
    <property type="entry name" value="SLR1885 PROTEIN"/>
    <property type="match status" value="1"/>
</dbReference>
<evidence type="ECO:0000256" key="6">
    <source>
        <dbReference type="ARBA" id="ARBA00049417"/>
    </source>
</evidence>
<dbReference type="InterPro" id="IPR006674">
    <property type="entry name" value="HD_domain"/>
</dbReference>
<dbReference type="GO" id="GO:0000166">
    <property type="term" value="F:nucleotide binding"/>
    <property type="evidence" value="ECO:0007669"/>
    <property type="project" value="UniProtKB-KW"/>
</dbReference>
<dbReference type="Pfam" id="PF01966">
    <property type="entry name" value="HD"/>
    <property type="match status" value="1"/>
</dbReference>